<dbReference type="EMBL" id="CP061800">
    <property type="protein sequence ID" value="QTA92524.1"/>
    <property type="molecule type" value="Genomic_DNA"/>
</dbReference>
<dbReference type="Proteomes" id="UP000663722">
    <property type="component" value="Chromosome"/>
</dbReference>
<evidence type="ECO:0000313" key="1">
    <source>
        <dbReference type="EMBL" id="QTA92524.1"/>
    </source>
</evidence>
<proteinExistence type="predicted"/>
<sequence>MEQGFRHSCESRNDRKKVDHRVKGLMKFGPDIRFIPPRW</sequence>
<name>A0A975BVI8_9BACT</name>
<accession>A0A975BVI8</accession>
<evidence type="ECO:0000313" key="2">
    <source>
        <dbReference type="Proteomes" id="UP000663722"/>
    </source>
</evidence>
<dbReference type="KEGG" id="dmm:dnm_086070"/>
<keyword evidence="2" id="KW-1185">Reference proteome</keyword>
<reference evidence="1" key="1">
    <citation type="journal article" date="2021" name="Microb. Physiol.">
        <title>Proteogenomic Insights into the Physiology of Marine, Sulfate-Reducing, Filamentous Desulfonema limicola and Desulfonema magnum.</title>
        <authorList>
            <person name="Schnaars V."/>
            <person name="Wohlbrand L."/>
            <person name="Scheve S."/>
            <person name="Hinrichs C."/>
            <person name="Reinhardt R."/>
            <person name="Rabus R."/>
        </authorList>
    </citation>
    <scope>NUCLEOTIDE SEQUENCE</scope>
    <source>
        <strain evidence="1">4be13</strain>
    </source>
</reference>
<dbReference type="AlphaFoldDB" id="A0A975BVI8"/>
<gene>
    <name evidence="1" type="ORF">dnm_086070</name>
</gene>
<organism evidence="1 2">
    <name type="scientific">Desulfonema magnum</name>
    <dbReference type="NCBI Taxonomy" id="45655"/>
    <lineage>
        <taxon>Bacteria</taxon>
        <taxon>Pseudomonadati</taxon>
        <taxon>Thermodesulfobacteriota</taxon>
        <taxon>Desulfobacteria</taxon>
        <taxon>Desulfobacterales</taxon>
        <taxon>Desulfococcaceae</taxon>
        <taxon>Desulfonema</taxon>
    </lineage>
</organism>
<protein>
    <submittedName>
        <fullName evidence="1">Uncharacterized protein</fullName>
    </submittedName>
</protein>